<organism evidence="4 5">
    <name type="scientific">Thraustotheca clavata</name>
    <dbReference type="NCBI Taxonomy" id="74557"/>
    <lineage>
        <taxon>Eukaryota</taxon>
        <taxon>Sar</taxon>
        <taxon>Stramenopiles</taxon>
        <taxon>Oomycota</taxon>
        <taxon>Saprolegniomycetes</taxon>
        <taxon>Saprolegniales</taxon>
        <taxon>Achlyaceae</taxon>
        <taxon>Thraustotheca</taxon>
    </lineage>
</organism>
<dbReference type="GO" id="GO:0006508">
    <property type="term" value="P:proteolysis"/>
    <property type="evidence" value="ECO:0007669"/>
    <property type="project" value="InterPro"/>
</dbReference>
<reference evidence="4 5" key="1">
    <citation type="journal article" date="2014" name="Genome Biol. Evol.">
        <title>The secreted proteins of Achlya hypogyna and Thraustotheca clavata identify the ancestral oomycete secretome and reveal gene acquisitions by horizontal gene transfer.</title>
        <authorList>
            <person name="Misner I."/>
            <person name="Blouin N."/>
            <person name="Leonard G."/>
            <person name="Richards T.A."/>
            <person name="Lane C.E."/>
        </authorList>
    </citation>
    <scope>NUCLEOTIDE SEQUENCE [LARGE SCALE GENOMIC DNA]</scope>
    <source>
        <strain evidence="4 5">ATCC 34112</strain>
    </source>
</reference>
<sequence length="661" mass="72848">MRRIIGAFLVASTSACSIIGAGFKATSDGSTLLAHTNDAGSNPNDLRLVRVPAMNFTIGAQRPVYEVLRNGTPRFTSEDRGPGYAVQMNQTLSVPLGYIEQVTKTYAYWDHDFAMQNEVQLSIAESTCSCKTAGWPVSLQYGFNLFSIDELSKVALERCDTAVCAIKTMGELAEKHGFYGEYSSDPELPEYGASCEALGVADKHGDLWIFHVLTGRNSSGAIWAAQRVKETDVVTVPNTFVIREMNLSDPDNFLASKDVAQLAYDMQWASPDEPFDFTAAYGYVAPNSAKPLYGGRRMWRIYDLVAPSLHLDASLGFHSRVPTYPFSVTPDESITPETLMRIMQDHYEGTVFDLTKGVAAGPFGDPARYGSKGNNVTGNWERAISMHRTTHSFVLQTRRIAGLSDGVAGLAWYAHGEPANAVYFPIACGQNTIAPTFVAGLRGVMDLESSWWAFHFVSNWAHLRYNVIHREIATKRNAFQMAARVLQQEVDANCSNNQTADACAADFFNEFMADATEQWWQFAWHIVGKYNDGYIIKSNSMGGVRLGSYPDEWLKTTNYMLYPEYYSPPAEVAEEEQNAASVAAYIVPTAMPTITISVGDASDGYAAWHELPPGFLLGFGCGIMFLVLLISVVLLVVFKHRSKQSPKPVENSTAVVQSDQV</sequence>
<dbReference type="InterPro" id="IPR005322">
    <property type="entry name" value="Peptidase_C69"/>
</dbReference>
<dbReference type="STRING" id="74557.A0A1V9ZVN6"/>
<keyword evidence="3" id="KW-0732">Signal</keyword>
<evidence type="ECO:0000256" key="1">
    <source>
        <dbReference type="ARBA" id="ARBA00005705"/>
    </source>
</evidence>
<evidence type="ECO:0000256" key="3">
    <source>
        <dbReference type="SAM" id="SignalP"/>
    </source>
</evidence>
<feature type="transmembrane region" description="Helical" evidence="2">
    <location>
        <begin position="615"/>
        <end position="638"/>
    </location>
</feature>
<name>A0A1V9ZVN6_9STRA</name>
<dbReference type="GO" id="GO:0016805">
    <property type="term" value="F:dipeptidase activity"/>
    <property type="evidence" value="ECO:0007669"/>
    <property type="project" value="InterPro"/>
</dbReference>
<keyword evidence="2" id="KW-0812">Transmembrane</keyword>
<dbReference type="AlphaFoldDB" id="A0A1V9ZVN6"/>
<keyword evidence="2" id="KW-0472">Membrane</keyword>
<evidence type="ECO:0000313" key="5">
    <source>
        <dbReference type="Proteomes" id="UP000243217"/>
    </source>
</evidence>
<keyword evidence="5" id="KW-1185">Reference proteome</keyword>
<accession>A0A1V9ZVN6</accession>
<comment type="similarity">
    <text evidence="1">Belongs to the peptidase C69 family. Secernin subfamily.</text>
</comment>
<dbReference type="EMBL" id="JNBS01001299">
    <property type="protein sequence ID" value="OQS02031.1"/>
    <property type="molecule type" value="Genomic_DNA"/>
</dbReference>
<evidence type="ECO:0000313" key="4">
    <source>
        <dbReference type="EMBL" id="OQS02031.1"/>
    </source>
</evidence>
<comment type="caution">
    <text evidence="4">The sequence shown here is derived from an EMBL/GenBank/DDBJ whole genome shotgun (WGS) entry which is preliminary data.</text>
</comment>
<dbReference type="PANTHER" id="PTHR12994:SF17">
    <property type="entry name" value="LD30995P"/>
    <property type="match status" value="1"/>
</dbReference>
<keyword evidence="2" id="KW-1133">Transmembrane helix</keyword>
<evidence type="ECO:0000256" key="2">
    <source>
        <dbReference type="SAM" id="Phobius"/>
    </source>
</evidence>
<protein>
    <submittedName>
        <fullName evidence="4">Peptidase</fullName>
    </submittedName>
</protein>
<dbReference type="PROSITE" id="PS51257">
    <property type="entry name" value="PROKAR_LIPOPROTEIN"/>
    <property type="match status" value="1"/>
</dbReference>
<proteinExistence type="inferred from homology"/>
<dbReference type="OrthoDB" id="71929at2759"/>
<dbReference type="Pfam" id="PF03577">
    <property type="entry name" value="Peptidase_C69"/>
    <property type="match status" value="1"/>
</dbReference>
<dbReference type="GO" id="GO:0070004">
    <property type="term" value="F:cysteine-type exopeptidase activity"/>
    <property type="evidence" value="ECO:0007669"/>
    <property type="project" value="InterPro"/>
</dbReference>
<feature type="signal peptide" evidence="3">
    <location>
        <begin position="1"/>
        <end position="15"/>
    </location>
</feature>
<dbReference type="PANTHER" id="PTHR12994">
    <property type="entry name" value="SECERNIN"/>
    <property type="match status" value="1"/>
</dbReference>
<gene>
    <name evidence="4" type="ORF">THRCLA_05566</name>
</gene>
<dbReference type="Proteomes" id="UP000243217">
    <property type="component" value="Unassembled WGS sequence"/>
</dbReference>
<feature type="chain" id="PRO_5013320375" evidence="3">
    <location>
        <begin position="16"/>
        <end position="661"/>
    </location>
</feature>